<dbReference type="RefSeq" id="WP_249773670.1">
    <property type="nucleotide sequence ID" value="NZ_CP097332.1"/>
</dbReference>
<dbReference type="PRINTS" id="PR00793">
    <property type="entry name" value="PROAMNOPTASE"/>
</dbReference>
<sequence>MIARYPAVEPHATGMLEVGDGHQLYWETVGSEQGTPAVYLHGGPGGGASPGARRVFDPAAYRAVLFDQRGCGRSRPLADGPDADLSRNSTPELVADIEALRVHLGIDRWVVYGVSWGVTLALVYAQAHPDRVLGLVLGAVTSGQRSETEWITRDMGRLFPREWEAFRDHVPPAERDGDLAAAYARLLADRDPEVWQRAAAAWCAWEDVHVRFMPDWQPNPRFADPVFRSVFARLVTHYWSHGCFLAEGQVLAGMPRLAAIPAVLIHGRYDVSGPPDVAWHLHQRWPGSRLELLDDAGHGGGSFPDRVLAALDEFRGLERRR</sequence>
<dbReference type="Proteomes" id="UP001056336">
    <property type="component" value="Chromosome"/>
</dbReference>
<dbReference type="InterPro" id="IPR005944">
    <property type="entry name" value="Pro_iminopeptidase"/>
</dbReference>
<dbReference type="SUPFAM" id="SSF53474">
    <property type="entry name" value="alpha/beta-Hydrolases"/>
    <property type="match status" value="1"/>
</dbReference>
<keyword evidence="6 8" id="KW-0645">Protease</keyword>
<protein>
    <recommendedName>
        <fullName evidence="8 9">Proline iminopeptidase</fullName>
        <shortName evidence="8">PIP</shortName>
        <ecNumber evidence="8 9">3.4.11.5</ecNumber>
    </recommendedName>
    <alternativeName>
        <fullName evidence="8">Prolyl aminopeptidase</fullName>
    </alternativeName>
</protein>
<evidence type="ECO:0000313" key="11">
    <source>
        <dbReference type="EMBL" id="UQX89774.1"/>
    </source>
</evidence>
<dbReference type="InterPro" id="IPR029058">
    <property type="entry name" value="AB_hydrolase_fold"/>
</dbReference>
<organism evidence="11 12">
    <name type="scientific">Jatrophihabitans telluris</name>
    <dbReference type="NCBI Taxonomy" id="2038343"/>
    <lineage>
        <taxon>Bacteria</taxon>
        <taxon>Bacillati</taxon>
        <taxon>Actinomycetota</taxon>
        <taxon>Actinomycetes</taxon>
        <taxon>Jatrophihabitantales</taxon>
        <taxon>Jatrophihabitantaceae</taxon>
        <taxon>Jatrophihabitans</taxon>
    </lineage>
</organism>
<dbReference type="InterPro" id="IPR002410">
    <property type="entry name" value="Peptidase_S33"/>
</dbReference>
<keyword evidence="4 8" id="KW-0031">Aminopeptidase</keyword>
<dbReference type="PANTHER" id="PTHR43722:SF1">
    <property type="entry name" value="PROLINE IMINOPEPTIDASE"/>
    <property type="match status" value="1"/>
</dbReference>
<keyword evidence="12" id="KW-1185">Reference proteome</keyword>
<dbReference type="EMBL" id="CP097332">
    <property type="protein sequence ID" value="UQX89774.1"/>
    <property type="molecule type" value="Genomic_DNA"/>
</dbReference>
<keyword evidence="7 8" id="KW-0378">Hydrolase</keyword>
<evidence type="ECO:0000256" key="8">
    <source>
        <dbReference type="PIRNR" id="PIRNR006431"/>
    </source>
</evidence>
<gene>
    <name evidence="11" type="primary">pip</name>
    <name evidence="11" type="ORF">M6D93_07170</name>
</gene>
<evidence type="ECO:0000256" key="1">
    <source>
        <dbReference type="ARBA" id="ARBA00001585"/>
    </source>
</evidence>
<evidence type="ECO:0000313" key="12">
    <source>
        <dbReference type="Proteomes" id="UP001056336"/>
    </source>
</evidence>
<dbReference type="PANTHER" id="PTHR43722">
    <property type="entry name" value="PROLINE IMINOPEPTIDASE"/>
    <property type="match status" value="1"/>
</dbReference>
<evidence type="ECO:0000256" key="5">
    <source>
        <dbReference type="ARBA" id="ARBA00022490"/>
    </source>
</evidence>
<evidence type="ECO:0000259" key="10">
    <source>
        <dbReference type="Pfam" id="PF00561"/>
    </source>
</evidence>
<dbReference type="InterPro" id="IPR000073">
    <property type="entry name" value="AB_hydrolase_1"/>
</dbReference>
<evidence type="ECO:0000256" key="3">
    <source>
        <dbReference type="ARBA" id="ARBA00010088"/>
    </source>
</evidence>
<reference evidence="11" key="2">
    <citation type="submission" date="2022-05" db="EMBL/GenBank/DDBJ databases">
        <authorList>
            <person name="Kim J.-S."/>
            <person name="Lee K."/>
            <person name="Suh M."/>
            <person name="Eom M."/>
            <person name="Kim J.-S."/>
            <person name="Kim D.-S."/>
            <person name="Ko S.-H."/>
            <person name="Shin Y."/>
            <person name="Lee J.-S."/>
        </authorList>
    </citation>
    <scope>NUCLEOTIDE SEQUENCE</scope>
    <source>
        <strain evidence="11">N237</strain>
    </source>
</reference>
<keyword evidence="5 8" id="KW-0963">Cytoplasm</keyword>
<dbReference type="EC" id="3.4.11.5" evidence="8 9"/>
<comment type="catalytic activity">
    <reaction evidence="1 8 9">
        <text>Release of N-terminal proline from a peptide.</text>
        <dbReference type="EC" id="3.4.11.5"/>
    </reaction>
</comment>
<dbReference type="PIRSF" id="PIRSF006431">
    <property type="entry name" value="Pept_S33"/>
    <property type="match status" value="1"/>
</dbReference>
<dbReference type="Gene3D" id="3.40.50.1820">
    <property type="entry name" value="alpha/beta hydrolase"/>
    <property type="match status" value="1"/>
</dbReference>
<evidence type="ECO:0000256" key="9">
    <source>
        <dbReference type="RuleBase" id="RU003421"/>
    </source>
</evidence>
<dbReference type="NCBIfam" id="TIGR01249">
    <property type="entry name" value="pro_imino_pep_1"/>
    <property type="match status" value="1"/>
</dbReference>
<dbReference type="GO" id="GO:0004177">
    <property type="term" value="F:aminopeptidase activity"/>
    <property type="evidence" value="ECO:0007669"/>
    <property type="project" value="UniProtKB-KW"/>
</dbReference>
<comment type="similarity">
    <text evidence="3 8 9">Belongs to the peptidase S33 family.</text>
</comment>
<evidence type="ECO:0000256" key="6">
    <source>
        <dbReference type="ARBA" id="ARBA00022670"/>
    </source>
</evidence>
<evidence type="ECO:0000256" key="7">
    <source>
        <dbReference type="ARBA" id="ARBA00022801"/>
    </source>
</evidence>
<name>A0ABY4R1U9_9ACTN</name>
<reference evidence="11" key="1">
    <citation type="journal article" date="2018" name="Int. J. Syst. Evol. Microbiol.">
        <title>Jatrophihabitans telluris sp. nov., isolated from sediment soil of lava forest wetlands and the emended description of the genus Jatrophihabitans.</title>
        <authorList>
            <person name="Lee K.C."/>
            <person name="Suh M.K."/>
            <person name="Eom M.K."/>
            <person name="Kim K.K."/>
            <person name="Kim J.S."/>
            <person name="Kim D.S."/>
            <person name="Ko S.H."/>
            <person name="Shin Y.K."/>
            <person name="Lee J.S."/>
        </authorList>
    </citation>
    <scope>NUCLEOTIDE SEQUENCE</scope>
    <source>
        <strain evidence="11">N237</strain>
    </source>
</reference>
<feature type="domain" description="AB hydrolase-1" evidence="10">
    <location>
        <begin position="38"/>
        <end position="298"/>
    </location>
</feature>
<dbReference type="Pfam" id="PF00561">
    <property type="entry name" value="Abhydrolase_1"/>
    <property type="match status" value="1"/>
</dbReference>
<comment type="subcellular location">
    <subcellularLocation>
        <location evidence="2 8">Cytoplasm</location>
    </subcellularLocation>
</comment>
<evidence type="ECO:0000256" key="4">
    <source>
        <dbReference type="ARBA" id="ARBA00022438"/>
    </source>
</evidence>
<proteinExistence type="inferred from homology"/>
<accession>A0ABY4R1U9</accession>
<evidence type="ECO:0000256" key="2">
    <source>
        <dbReference type="ARBA" id="ARBA00004496"/>
    </source>
</evidence>